<dbReference type="Proteomes" id="UP000075809">
    <property type="component" value="Unassembled WGS sequence"/>
</dbReference>
<protein>
    <recommendedName>
        <fullName evidence="3">GIY-YIG domain-containing protein</fullName>
    </recommendedName>
</protein>
<dbReference type="EMBL" id="KQ982383">
    <property type="protein sequence ID" value="KYQ56914.1"/>
    <property type="molecule type" value="Genomic_DNA"/>
</dbReference>
<reference evidence="1 2" key="1">
    <citation type="submission" date="2015-09" db="EMBL/GenBank/DDBJ databases">
        <title>Trachymyrmex zeteki WGS genome.</title>
        <authorList>
            <person name="Nygaard S."/>
            <person name="Hu H."/>
            <person name="Boomsma J."/>
            <person name="Zhang G."/>
        </authorList>
    </citation>
    <scope>NUCLEOTIDE SEQUENCE [LARGE SCALE GENOMIC DNA]</scope>
    <source>
        <strain evidence="1">Tzet28-1</strain>
        <tissue evidence="1">Whole body</tissue>
    </source>
</reference>
<evidence type="ECO:0008006" key="3">
    <source>
        <dbReference type="Google" id="ProtNLM"/>
    </source>
</evidence>
<evidence type="ECO:0000313" key="2">
    <source>
        <dbReference type="Proteomes" id="UP000075809"/>
    </source>
</evidence>
<evidence type="ECO:0000313" key="1">
    <source>
        <dbReference type="EMBL" id="KYQ56914.1"/>
    </source>
</evidence>
<proteinExistence type="predicted"/>
<name>A0A151X9A7_9HYME</name>
<keyword evidence="2" id="KW-1185">Reference proteome</keyword>
<feature type="non-terminal residue" evidence="1">
    <location>
        <position position="1"/>
    </location>
</feature>
<accession>A0A151X9A7</accession>
<gene>
    <name evidence="1" type="ORF">ALC60_04118</name>
</gene>
<dbReference type="STRING" id="64791.A0A151X9A7"/>
<dbReference type="AlphaFoldDB" id="A0A151X9A7"/>
<sequence length="90" mass="10322">KKYFILPFLSNITNTITSFINKLIVTTGYRCLNKLNSFIKVHKDRVNKTSNQNVVYKINCNDCNASYVGQTRETATAATNYYPGIQRLHN</sequence>
<organism evidence="1 2">
    <name type="scientific">Mycetomoellerius zeteki</name>
    <dbReference type="NCBI Taxonomy" id="64791"/>
    <lineage>
        <taxon>Eukaryota</taxon>
        <taxon>Metazoa</taxon>
        <taxon>Ecdysozoa</taxon>
        <taxon>Arthropoda</taxon>
        <taxon>Hexapoda</taxon>
        <taxon>Insecta</taxon>
        <taxon>Pterygota</taxon>
        <taxon>Neoptera</taxon>
        <taxon>Endopterygota</taxon>
        <taxon>Hymenoptera</taxon>
        <taxon>Apocrita</taxon>
        <taxon>Aculeata</taxon>
        <taxon>Formicoidea</taxon>
        <taxon>Formicidae</taxon>
        <taxon>Myrmicinae</taxon>
        <taxon>Mycetomoellerius</taxon>
    </lineage>
</organism>